<dbReference type="STRING" id="930152.SAMN05216565_104339"/>
<dbReference type="Proteomes" id="UP000199159">
    <property type="component" value="Unassembled WGS sequence"/>
</dbReference>
<reference evidence="3" key="1">
    <citation type="submission" date="2016-10" db="EMBL/GenBank/DDBJ databases">
        <authorList>
            <person name="Varghese N."/>
            <person name="Submissions S."/>
        </authorList>
    </citation>
    <scope>NUCLEOTIDE SEQUENCE [LARGE SCALE GENOMIC DNA]</scope>
    <source>
        <strain evidence="3">IBRC-M10078</strain>
    </source>
</reference>
<feature type="transmembrane region" description="Helical" evidence="1">
    <location>
        <begin position="100"/>
        <end position="125"/>
    </location>
</feature>
<feature type="transmembrane region" description="Helical" evidence="1">
    <location>
        <begin position="12"/>
        <end position="43"/>
    </location>
</feature>
<proteinExistence type="predicted"/>
<evidence type="ECO:0000313" key="3">
    <source>
        <dbReference type="Proteomes" id="UP000199159"/>
    </source>
</evidence>
<evidence type="ECO:0000256" key="1">
    <source>
        <dbReference type="SAM" id="Phobius"/>
    </source>
</evidence>
<keyword evidence="1" id="KW-1133">Transmembrane helix</keyword>
<dbReference type="AlphaFoldDB" id="A0A1H0UE27"/>
<feature type="transmembrane region" description="Helical" evidence="1">
    <location>
        <begin position="162"/>
        <end position="186"/>
    </location>
</feature>
<evidence type="ECO:0000313" key="2">
    <source>
        <dbReference type="EMBL" id="SDP64434.1"/>
    </source>
</evidence>
<protein>
    <submittedName>
        <fullName evidence="2">Uncharacterized conserved protein YybS, DUF2232 family</fullName>
    </submittedName>
</protein>
<dbReference type="RefSeq" id="WP_090853859.1">
    <property type="nucleotide sequence ID" value="NZ_FNJU01000004.1"/>
</dbReference>
<name>A0A1H0UE27_9BACI</name>
<keyword evidence="3" id="KW-1185">Reference proteome</keyword>
<feature type="transmembrane region" description="Helical" evidence="1">
    <location>
        <begin position="206"/>
        <end position="225"/>
    </location>
</feature>
<feature type="transmembrane region" description="Helical" evidence="1">
    <location>
        <begin position="55"/>
        <end position="80"/>
    </location>
</feature>
<feature type="transmembrane region" description="Helical" evidence="1">
    <location>
        <begin position="271"/>
        <end position="294"/>
    </location>
</feature>
<dbReference type="OrthoDB" id="2987886at2"/>
<accession>A0A1H0UE27</accession>
<keyword evidence="1" id="KW-0812">Transmembrane</keyword>
<dbReference type="InterPro" id="IPR018710">
    <property type="entry name" value="DUF2232"/>
</dbReference>
<keyword evidence="1" id="KW-0472">Membrane</keyword>
<gene>
    <name evidence="2" type="ORF">SAMN05216565_104339</name>
</gene>
<feature type="transmembrane region" description="Helical" evidence="1">
    <location>
        <begin position="232"/>
        <end position="259"/>
    </location>
</feature>
<organism evidence="2 3">
    <name type="scientific">Litchfieldia salsa</name>
    <dbReference type="NCBI Taxonomy" id="930152"/>
    <lineage>
        <taxon>Bacteria</taxon>
        <taxon>Bacillati</taxon>
        <taxon>Bacillota</taxon>
        <taxon>Bacilli</taxon>
        <taxon>Bacillales</taxon>
        <taxon>Bacillaceae</taxon>
        <taxon>Litchfieldia</taxon>
    </lineage>
</organism>
<dbReference type="Pfam" id="PF09991">
    <property type="entry name" value="DUF2232"/>
    <property type="match status" value="1"/>
</dbReference>
<dbReference type="PANTHER" id="PTHR41324">
    <property type="entry name" value="MEMBRANE PROTEIN-RELATED"/>
    <property type="match status" value="1"/>
</dbReference>
<dbReference type="PANTHER" id="PTHR41324:SF1">
    <property type="entry name" value="DUF2232 DOMAIN-CONTAINING PROTEIN"/>
    <property type="match status" value="1"/>
</dbReference>
<sequence length="304" mass="34432">MKNQKFIVDGGLLLAIYILMLLGATFVPFLGIILTFLLPIPFVIFASRYDIRRSILFLVAATILSLLFTSVSGLVFSLIYGVGGVVYGILVQKNKKSIEVLLGLTVSFMITFVIIYVAASTLFSFDFTALILQSAEESIELMRQLGTQNEAMIKQFEESLEVFKYLLPSLLVITAFMFALITQLVTYPVLRRVVQGVNKLPAIREITLPLSIIWYYLTVLILMFFEMEVGTFYYMAVTNLFYILQLLMVIQGISFIFFFSHVRGLPKIVPIIIVLMTPFLLSIIRILGIIDLGFQLRKKIKPKS</sequence>
<dbReference type="EMBL" id="FNJU01000004">
    <property type="protein sequence ID" value="SDP64434.1"/>
    <property type="molecule type" value="Genomic_DNA"/>
</dbReference>